<proteinExistence type="predicted"/>
<dbReference type="Proteomes" id="UP001057452">
    <property type="component" value="Chromosome 22"/>
</dbReference>
<gene>
    <name evidence="1" type="ORF">KUCAC02_024681</name>
</gene>
<evidence type="ECO:0000313" key="1">
    <source>
        <dbReference type="EMBL" id="KAI4813350.1"/>
    </source>
</evidence>
<evidence type="ECO:0000313" key="2">
    <source>
        <dbReference type="Proteomes" id="UP001057452"/>
    </source>
</evidence>
<organism evidence="1 2">
    <name type="scientific">Chaenocephalus aceratus</name>
    <name type="common">Blackfin icefish</name>
    <name type="synonym">Chaenichthys aceratus</name>
    <dbReference type="NCBI Taxonomy" id="36190"/>
    <lineage>
        <taxon>Eukaryota</taxon>
        <taxon>Metazoa</taxon>
        <taxon>Chordata</taxon>
        <taxon>Craniata</taxon>
        <taxon>Vertebrata</taxon>
        <taxon>Euteleostomi</taxon>
        <taxon>Actinopterygii</taxon>
        <taxon>Neopterygii</taxon>
        <taxon>Teleostei</taxon>
        <taxon>Neoteleostei</taxon>
        <taxon>Acanthomorphata</taxon>
        <taxon>Eupercaria</taxon>
        <taxon>Perciformes</taxon>
        <taxon>Notothenioidei</taxon>
        <taxon>Channichthyidae</taxon>
        <taxon>Chaenocephalus</taxon>
    </lineage>
</organism>
<protein>
    <submittedName>
        <fullName evidence="1">Uncharacterized protein</fullName>
    </submittedName>
</protein>
<name>A0ACB9WKD6_CHAAC</name>
<sequence>MLQAKDVDIHKAVGVLQNTIQALSAYRDDFDQVKRTAQNLAERWGAQSEFTEIRKRRMKRHFDELSQDERLSNGESRFRINVFNASLDIINSQLSQRFTSMRETNELFQAIHPGTLNRAQDNALNQHVQRLADHYSRDLSPSFPVQLLAFRACFKTEMAKEPSVKDMTKMLIVDHSSMAATFSELLLHIHSGSSSLLLHIHSGGGGPTVATPRPVLGHSAGGGGGSTLLFLHDAQPEALRTPITSTRTGIVLVFAETHQVAAAEAHFSPGLLSPFALTVRHGRWPVFNKLF</sequence>
<dbReference type="EMBL" id="CM043806">
    <property type="protein sequence ID" value="KAI4813350.1"/>
    <property type="molecule type" value="Genomic_DNA"/>
</dbReference>
<reference evidence="1" key="1">
    <citation type="submission" date="2022-05" db="EMBL/GenBank/DDBJ databases">
        <title>Chromosome-level genome of Chaenocephalus aceratus.</title>
        <authorList>
            <person name="Park H."/>
        </authorList>
    </citation>
    <scope>NUCLEOTIDE SEQUENCE</scope>
    <source>
        <strain evidence="1">KU_202001</strain>
    </source>
</reference>
<keyword evidence="2" id="KW-1185">Reference proteome</keyword>
<comment type="caution">
    <text evidence="1">The sequence shown here is derived from an EMBL/GenBank/DDBJ whole genome shotgun (WGS) entry which is preliminary data.</text>
</comment>
<accession>A0ACB9WKD6</accession>